<name>A0ABS5EX16_9PROT</name>
<dbReference type="RefSeq" id="WP_211852519.1">
    <property type="nucleotide sequence ID" value="NZ_JAAGBB010000011.1"/>
</dbReference>
<reference evidence="4" key="1">
    <citation type="journal article" date="2021" name="Syst. Appl. Microbiol.">
        <title>Roseomonas hellenica sp. nov., isolated from roots of wild-growing Alkanna tinctoria.</title>
        <authorList>
            <person name="Rat A."/>
            <person name="Naranjo H.D."/>
            <person name="Lebbe L."/>
            <person name="Cnockaert M."/>
            <person name="Krigas N."/>
            <person name="Grigoriadou K."/>
            <person name="Maloupa E."/>
            <person name="Willems A."/>
        </authorList>
    </citation>
    <scope>NUCLEOTIDE SEQUENCE [LARGE SCALE GENOMIC DNA]</scope>
    <source>
        <strain evidence="4">LMG 31523</strain>
    </source>
</reference>
<dbReference type="PROSITE" id="PS51707">
    <property type="entry name" value="CYTH"/>
    <property type="match status" value="1"/>
</dbReference>
<feature type="domain" description="CYTH" evidence="1">
    <location>
        <begin position="2"/>
        <end position="196"/>
    </location>
</feature>
<evidence type="ECO:0000259" key="2">
    <source>
        <dbReference type="PROSITE" id="PS51708"/>
    </source>
</evidence>
<dbReference type="PROSITE" id="PS51708">
    <property type="entry name" value="CHAD"/>
    <property type="match status" value="1"/>
</dbReference>
<dbReference type="SUPFAM" id="SSF55154">
    <property type="entry name" value="CYTH-like phosphatases"/>
    <property type="match status" value="1"/>
</dbReference>
<dbReference type="SMART" id="SM01118">
    <property type="entry name" value="CYTH"/>
    <property type="match status" value="1"/>
</dbReference>
<evidence type="ECO:0000313" key="3">
    <source>
        <dbReference type="EMBL" id="MBR0664848.1"/>
    </source>
</evidence>
<protein>
    <submittedName>
        <fullName evidence="3">CHAD domain-containing protein</fullName>
    </submittedName>
</protein>
<dbReference type="Pfam" id="PF01928">
    <property type="entry name" value="CYTH"/>
    <property type="match status" value="1"/>
</dbReference>
<dbReference type="PANTHER" id="PTHR39569">
    <property type="entry name" value="INORGANIC TRIPHOSPHATASE"/>
    <property type="match status" value="1"/>
</dbReference>
<dbReference type="Proteomes" id="UP001196870">
    <property type="component" value="Unassembled WGS sequence"/>
</dbReference>
<dbReference type="Gene3D" id="2.40.320.10">
    <property type="entry name" value="Hypothetical Protein Pfu-838710-001"/>
    <property type="match status" value="1"/>
</dbReference>
<dbReference type="InterPro" id="IPR039013">
    <property type="entry name" value="YgiF"/>
</dbReference>
<dbReference type="InterPro" id="IPR038186">
    <property type="entry name" value="CHAD_dom_sf"/>
</dbReference>
<dbReference type="EMBL" id="JAAGBB010000011">
    <property type="protein sequence ID" value="MBR0664848.1"/>
    <property type="molecule type" value="Genomic_DNA"/>
</dbReference>
<dbReference type="InterPro" id="IPR007899">
    <property type="entry name" value="CHAD_dom"/>
</dbReference>
<organism evidence="3 4">
    <name type="scientific">Plastoroseomonas hellenica</name>
    <dbReference type="NCBI Taxonomy" id="2687306"/>
    <lineage>
        <taxon>Bacteria</taxon>
        <taxon>Pseudomonadati</taxon>
        <taxon>Pseudomonadota</taxon>
        <taxon>Alphaproteobacteria</taxon>
        <taxon>Acetobacterales</taxon>
        <taxon>Acetobacteraceae</taxon>
        <taxon>Plastoroseomonas</taxon>
    </lineage>
</organism>
<evidence type="ECO:0000259" key="1">
    <source>
        <dbReference type="PROSITE" id="PS51707"/>
    </source>
</evidence>
<feature type="domain" description="CHAD" evidence="2">
    <location>
        <begin position="210"/>
        <end position="484"/>
    </location>
</feature>
<gene>
    <name evidence="3" type="ORF">GXW71_10840</name>
</gene>
<keyword evidence="4" id="KW-1185">Reference proteome</keyword>
<dbReference type="Pfam" id="PF05235">
    <property type="entry name" value="CHAD"/>
    <property type="match status" value="1"/>
</dbReference>
<dbReference type="Gene3D" id="1.40.20.10">
    <property type="entry name" value="CHAD domain"/>
    <property type="match status" value="1"/>
</dbReference>
<dbReference type="InterPro" id="IPR033469">
    <property type="entry name" value="CYTH-like_dom_sf"/>
</dbReference>
<dbReference type="SMART" id="SM00880">
    <property type="entry name" value="CHAD"/>
    <property type="match status" value="1"/>
</dbReference>
<comment type="caution">
    <text evidence="3">The sequence shown here is derived from an EMBL/GenBank/DDBJ whole genome shotgun (WGS) entry which is preliminary data.</text>
</comment>
<dbReference type="PANTHER" id="PTHR39569:SF1">
    <property type="entry name" value="INORGANIC TRIPHOSPHATASE"/>
    <property type="match status" value="1"/>
</dbReference>
<proteinExistence type="predicted"/>
<dbReference type="InterPro" id="IPR023577">
    <property type="entry name" value="CYTH_domain"/>
</dbReference>
<accession>A0ABS5EX16</accession>
<dbReference type="CDD" id="cd07756">
    <property type="entry name" value="CYTH-like_Pase_CHAD"/>
    <property type="match status" value="1"/>
</dbReference>
<evidence type="ECO:0000313" key="4">
    <source>
        <dbReference type="Proteomes" id="UP001196870"/>
    </source>
</evidence>
<sequence>MPEELELKLELSRRAADVLAASDLFGEARAKADQHAIYFDTPDQALFQSGLSLRIRRSGQQRVRTVKAENAKSAGFFARPEWERPVSSDRPVLDGRTPIAGLLKDRPDVIAPAFEVQAERRTWILDEEGARIELVIDRGAVRALERIIPLYEIELELKTGSPASLFALARGIDAIAPIRIGVLSKAERGYRLLGPAKSAHKAEPVALDLEMAAAEAFQAIARSCLRHYRLNEAILLERREAEALHQARVAIRRLRSGFSIFKAMLTDRQAARLRHGLRNLGVVLGEARNIDVLIRQAGTGSLHDRLSQARDAAYTEVEKALASDHTRAVMLDLVEWLAIGDWLQDPETQQLRDMPARSFAEEALDRFRRKVKKHGRDLENLPDEARHELRKDAKKLRYAAAFFVALFNGKPEQRRLAKFVDALEELQDQLGALNDLVTAPAVLGKYRLAAHPDAKALLGKGKKPRLLDAAAAAHGDLLDAKAFW</sequence>